<dbReference type="PANTHER" id="PTHR10492:SF57">
    <property type="entry name" value="ATP-DEPENDENT DNA HELICASE"/>
    <property type="match status" value="1"/>
</dbReference>
<keyword evidence="2" id="KW-1185">Reference proteome</keyword>
<name>A0A8R2B6M0_ACYPI</name>
<sequence>MEDGLMDEDNVEDHGDVENMEVVMEDNVDHIIEVVMEDSVMDEDMWKIVDVDNMLFINASKLDKGSIMCFINARYVSPPEAVWRLFSYELHKPSHRVIRLSVHLEDYHTVYFAPGQELERVQNAALARTRLTAFFSLNETDPEARQYLYHEIPMHYTWAERDRRWNRRRRVMPNETLSRMYAVNPLDRERFLLRLLLLHRRGPQSFRDMRTVDGIVYPTYAAAAVALGLLEDDQALLACMTESAAVDTPAQLRYLLVTILLYCEAADPLALYMASEEDLRQDFFHRLRDEDRARAACLDAIGRLLQGHGKTLADYGLPNPDVALLEEDAGGDVYAF</sequence>
<dbReference type="RefSeq" id="XP_008183864.1">
    <property type="nucleotide sequence ID" value="XM_008185642.1"/>
</dbReference>
<dbReference type="OrthoDB" id="1751583at2759"/>
<reference evidence="2" key="1">
    <citation type="submission" date="2010-06" db="EMBL/GenBank/DDBJ databases">
        <authorList>
            <person name="Jiang H."/>
            <person name="Abraham K."/>
            <person name="Ali S."/>
            <person name="Alsbrooks S.L."/>
            <person name="Anim B.N."/>
            <person name="Anosike U.S."/>
            <person name="Attaway T."/>
            <person name="Bandaranaike D.P."/>
            <person name="Battles P.K."/>
            <person name="Bell S.N."/>
            <person name="Bell A.V."/>
            <person name="Beltran B."/>
            <person name="Bickham C."/>
            <person name="Bustamante Y."/>
            <person name="Caleb T."/>
            <person name="Canada A."/>
            <person name="Cardenas V."/>
            <person name="Carter K."/>
            <person name="Chacko J."/>
            <person name="Chandrabose M.N."/>
            <person name="Chavez D."/>
            <person name="Chavez A."/>
            <person name="Chen L."/>
            <person name="Chu H.-S."/>
            <person name="Claassen K.J."/>
            <person name="Cockrell R."/>
            <person name="Collins M."/>
            <person name="Cooper J.A."/>
            <person name="Cree A."/>
            <person name="Curry S.M."/>
            <person name="Da Y."/>
            <person name="Dao M.D."/>
            <person name="Das B."/>
            <person name="Davila M.-L."/>
            <person name="Davy-Carroll L."/>
            <person name="Denson S."/>
            <person name="Dinh H."/>
            <person name="Ebong V.E."/>
            <person name="Edwards J.R."/>
            <person name="Egan A."/>
            <person name="El-Daye J."/>
            <person name="Escobedo L."/>
            <person name="Fernandez S."/>
            <person name="Fernando P.R."/>
            <person name="Flagg N."/>
            <person name="Forbes L.D."/>
            <person name="Fowler R.G."/>
            <person name="Fu Q."/>
            <person name="Gabisi R.A."/>
            <person name="Ganer J."/>
            <person name="Garbino Pronczuk A."/>
            <person name="Garcia R.M."/>
            <person name="Garner T."/>
            <person name="Garrett T.E."/>
            <person name="Gonzalez D.A."/>
            <person name="Hamid H."/>
            <person name="Hawkins E.S."/>
            <person name="Hirani K."/>
            <person name="Hogues M.E."/>
            <person name="Hollins B."/>
            <person name="Hsiao C.-H."/>
            <person name="Jabil R."/>
            <person name="James M.L."/>
            <person name="Jhangiani S.N."/>
            <person name="Johnson B."/>
            <person name="Johnson Q."/>
            <person name="Joshi V."/>
            <person name="Kalu J.B."/>
            <person name="Kam C."/>
            <person name="Kashfia A."/>
            <person name="Keebler J."/>
            <person name="Kisamo H."/>
            <person name="Kovar C.L."/>
            <person name="Lago L.A."/>
            <person name="Lai C.-Y."/>
            <person name="Laidlaw J."/>
            <person name="Lara F."/>
            <person name="Le T.-K."/>
            <person name="Lee S.L."/>
            <person name="Legall F.H."/>
            <person name="Lemon S.J."/>
            <person name="Lewis L.R."/>
            <person name="Li B."/>
            <person name="Liu Y."/>
            <person name="Liu Y.-S."/>
            <person name="Lopez J."/>
            <person name="Lozado R.J."/>
            <person name="Lu J."/>
            <person name="Madu R.C."/>
            <person name="Maheshwari M."/>
            <person name="Maheshwari R."/>
            <person name="Malloy K."/>
            <person name="Martinez E."/>
            <person name="Mathew T."/>
            <person name="Mercado I.C."/>
            <person name="Mercado C."/>
            <person name="Meyer B."/>
            <person name="Montgomery K."/>
            <person name="Morgan M.B."/>
            <person name="Munidasa M."/>
            <person name="Nazareth L.V."/>
            <person name="Nelson J."/>
            <person name="Ng B.M."/>
            <person name="Nguyen N.B."/>
            <person name="Nguyen P.Q."/>
            <person name="Nguyen T."/>
            <person name="Obregon M."/>
            <person name="Okwuonu G.O."/>
            <person name="Onwere C.G."/>
            <person name="Orozco G."/>
            <person name="Parra A."/>
            <person name="Patel S."/>
            <person name="Patil S."/>
            <person name="Perez A."/>
            <person name="Perez Y."/>
            <person name="Pham C."/>
            <person name="Primus E.L."/>
            <person name="Pu L.-L."/>
            <person name="Puazo M."/>
            <person name="Qin X."/>
            <person name="Quiroz J.B."/>
            <person name="Reese J."/>
            <person name="Richards S."/>
            <person name="Rives C.M."/>
            <person name="Robberts R."/>
            <person name="Ruiz S.J."/>
            <person name="Ruiz M.J."/>
            <person name="Santibanez J."/>
            <person name="Schneider B.W."/>
            <person name="Sisson I."/>
            <person name="Smith M."/>
            <person name="Sodergren E."/>
            <person name="Song X.-Z."/>
            <person name="Song B.B."/>
            <person name="Summersgill H."/>
            <person name="Thelus R."/>
            <person name="Thornton R.D."/>
            <person name="Trejos Z.Y."/>
            <person name="Usmani K."/>
            <person name="Vattathil S."/>
            <person name="Villasana D."/>
            <person name="Walker D.L."/>
            <person name="Wang S."/>
            <person name="Wang K."/>
            <person name="White C.S."/>
            <person name="Williams A.C."/>
            <person name="Williamson J."/>
            <person name="Wilson K."/>
            <person name="Woghiren I.O."/>
            <person name="Woodworth J.R."/>
            <person name="Worley K.C."/>
            <person name="Wright R.A."/>
            <person name="Wu W."/>
            <person name="Young L."/>
            <person name="Zhang L."/>
            <person name="Zhang J."/>
            <person name="Zhu Y."/>
            <person name="Muzny D.M."/>
            <person name="Weinstock G."/>
            <person name="Gibbs R.A."/>
        </authorList>
    </citation>
    <scope>NUCLEOTIDE SEQUENCE [LARGE SCALE GENOMIC DNA]</scope>
    <source>
        <strain evidence="2">LSR1</strain>
    </source>
</reference>
<organism evidence="1 2">
    <name type="scientific">Acyrthosiphon pisum</name>
    <name type="common">Pea aphid</name>
    <dbReference type="NCBI Taxonomy" id="7029"/>
    <lineage>
        <taxon>Eukaryota</taxon>
        <taxon>Metazoa</taxon>
        <taxon>Ecdysozoa</taxon>
        <taxon>Arthropoda</taxon>
        <taxon>Hexapoda</taxon>
        <taxon>Insecta</taxon>
        <taxon>Pterygota</taxon>
        <taxon>Neoptera</taxon>
        <taxon>Paraneoptera</taxon>
        <taxon>Hemiptera</taxon>
        <taxon>Sternorrhyncha</taxon>
        <taxon>Aphidomorpha</taxon>
        <taxon>Aphidoidea</taxon>
        <taxon>Aphididae</taxon>
        <taxon>Macrosiphini</taxon>
        <taxon>Acyrthosiphon</taxon>
    </lineage>
</organism>
<dbReference type="AlphaFoldDB" id="A0A8R2B6M0"/>
<evidence type="ECO:0000313" key="2">
    <source>
        <dbReference type="Proteomes" id="UP000007819"/>
    </source>
</evidence>
<protein>
    <submittedName>
        <fullName evidence="1">Uncharacterized protein</fullName>
    </submittedName>
</protein>
<dbReference type="EnsemblMetazoa" id="XM_008185642.1">
    <property type="protein sequence ID" value="XP_008183864.1"/>
    <property type="gene ID" value="LOC103309650"/>
</dbReference>
<dbReference type="GeneID" id="103309650"/>
<dbReference type="KEGG" id="api:103309650"/>
<dbReference type="PANTHER" id="PTHR10492">
    <property type="match status" value="1"/>
</dbReference>
<proteinExistence type="predicted"/>
<evidence type="ECO:0000313" key="1">
    <source>
        <dbReference type="EnsemblMetazoa" id="XP_008183864.1"/>
    </source>
</evidence>
<accession>A0A8R2B6M0</accession>
<reference evidence="1" key="2">
    <citation type="submission" date="2022-06" db="UniProtKB">
        <authorList>
            <consortium name="EnsemblMetazoa"/>
        </authorList>
    </citation>
    <scope>IDENTIFICATION</scope>
</reference>
<dbReference type="Proteomes" id="UP000007819">
    <property type="component" value="Unassembled WGS sequence"/>
</dbReference>